<evidence type="ECO:0000259" key="1">
    <source>
        <dbReference type="Pfam" id="PF03732"/>
    </source>
</evidence>
<gene>
    <name evidence="2" type="ORF">LSAT_V11C700352870</name>
</gene>
<reference evidence="2 3" key="1">
    <citation type="journal article" date="2017" name="Nat. Commun.">
        <title>Genome assembly with in vitro proximity ligation data and whole-genome triplication in lettuce.</title>
        <authorList>
            <person name="Reyes-Chin-Wo S."/>
            <person name="Wang Z."/>
            <person name="Yang X."/>
            <person name="Kozik A."/>
            <person name="Arikit S."/>
            <person name="Song C."/>
            <person name="Xia L."/>
            <person name="Froenicke L."/>
            <person name="Lavelle D.O."/>
            <person name="Truco M.J."/>
            <person name="Xia R."/>
            <person name="Zhu S."/>
            <person name="Xu C."/>
            <person name="Xu H."/>
            <person name="Xu X."/>
            <person name="Cox K."/>
            <person name="Korf I."/>
            <person name="Meyers B.C."/>
            <person name="Michelmore R.W."/>
        </authorList>
    </citation>
    <scope>NUCLEOTIDE SEQUENCE [LARGE SCALE GENOMIC DNA]</scope>
    <source>
        <strain evidence="3">cv. Salinas</strain>
        <tissue evidence="2">Seedlings</tissue>
    </source>
</reference>
<name>A0A9R1X675_LACSA</name>
<feature type="domain" description="Retrotransposon gag" evidence="1">
    <location>
        <begin position="83"/>
        <end position="176"/>
    </location>
</feature>
<protein>
    <recommendedName>
        <fullName evidence="1">Retrotransposon gag domain-containing protein</fullName>
    </recommendedName>
</protein>
<organism evidence="2 3">
    <name type="scientific">Lactuca sativa</name>
    <name type="common">Garden lettuce</name>
    <dbReference type="NCBI Taxonomy" id="4236"/>
    <lineage>
        <taxon>Eukaryota</taxon>
        <taxon>Viridiplantae</taxon>
        <taxon>Streptophyta</taxon>
        <taxon>Embryophyta</taxon>
        <taxon>Tracheophyta</taxon>
        <taxon>Spermatophyta</taxon>
        <taxon>Magnoliopsida</taxon>
        <taxon>eudicotyledons</taxon>
        <taxon>Gunneridae</taxon>
        <taxon>Pentapetalae</taxon>
        <taxon>asterids</taxon>
        <taxon>campanulids</taxon>
        <taxon>Asterales</taxon>
        <taxon>Asteraceae</taxon>
        <taxon>Cichorioideae</taxon>
        <taxon>Cichorieae</taxon>
        <taxon>Lactucinae</taxon>
        <taxon>Lactuca</taxon>
    </lineage>
</organism>
<dbReference type="PANTHER" id="PTHR33223">
    <property type="entry name" value="CCHC-TYPE DOMAIN-CONTAINING PROTEIN"/>
    <property type="match status" value="1"/>
</dbReference>
<dbReference type="EMBL" id="NBSK02000007">
    <property type="protein sequence ID" value="KAJ0197372.1"/>
    <property type="molecule type" value="Genomic_DNA"/>
</dbReference>
<dbReference type="PANTHER" id="PTHR33223:SF11">
    <property type="entry name" value="ELEMENT PROTEIN, PUTATIVE-RELATED"/>
    <property type="match status" value="1"/>
</dbReference>
<evidence type="ECO:0000313" key="2">
    <source>
        <dbReference type="EMBL" id="KAJ0197372.1"/>
    </source>
</evidence>
<dbReference type="InterPro" id="IPR005162">
    <property type="entry name" value="Retrotrans_gag_dom"/>
</dbReference>
<dbReference type="AlphaFoldDB" id="A0A9R1X675"/>
<dbReference type="Pfam" id="PF03732">
    <property type="entry name" value="Retrotrans_gag"/>
    <property type="match status" value="1"/>
</dbReference>
<keyword evidence="3" id="KW-1185">Reference proteome</keyword>
<sequence length="382" mass="44354">MGDNVYENNNENGGFEGTNPLIVSATINANNFEFKHVMFQMINNNSLFGGMFSDEPLSHMRLFNQMCDNFKQRGKTADAFRLRLFPYTLQGKARDWFESLPSDSITTWEELRENFLKRFFPPTRNANLRNFITSFRQMDGESLWEVWERWNNLLRKCPTHRLSDDVKLETFYQGFNAQTHMLVDTSARGALLTKSYEESVEILDRIATNNFHTSAEFRVAAQNDALTTELATTKSMMNNMMSSNEMKEKKVDFCAVCQGVHDYNHCPQNPESMFFMGRQNFPRQNNPYSETNNPGWRNHPNFSWDGQQQQMQPQQEQFQQRPQNPLGFYQMLNQQVIPQGGAFNQASGSSSKPAVPSLNQEMLPFENAMMNFMIKEDQKTEV</sequence>
<comment type="caution">
    <text evidence="2">The sequence shown here is derived from an EMBL/GenBank/DDBJ whole genome shotgun (WGS) entry which is preliminary data.</text>
</comment>
<proteinExistence type="predicted"/>
<dbReference type="Proteomes" id="UP000235145">
    <property type="component" value="Unassembled WGS sequence"/>
</dbReference>
<accession>A0A9R1X675</accession>
<evidence type="ECO:0000313" key="3">
    <source>
        <dbReference type="Proteomes" id="UP000235145"/>
    </source>
</evidence>